<accession>A0A0M3I3K8</accession>
<sequence>MQRSLTPLWVQPVRIFSLTIYLCLPFGERNQWEATWLFVGGKYNKSVTKSEFAHAPICCSHRKMCRFGLILFISIAIIHEILAEPNRDQMNRHVDSYRGAVEVATAEPMRVPRSLKWRTKIPLPLPVDDEKRFIFRSGRTPSA</sequence>
<dbReference type="WBParaSite" id="ALUE_0001124201-mRNA-1">
    <property type="protein sequence ID" value="ALUE_0001124201-mRNA-1"/>
    <property type="gene ID" value="ALUE_0001124201"/>
</dbReference>
<evidence type="ECO:0000313" key="1">
    <source>
        <dbReference type="Proteomes" id="UP000036681"/>
    </source>
</evidence>
<reference evidence="2" key="1">
    <citation type="submission" date="2017-02" db="UniProtKB">
        <authorList>
            <consortium name="WormBaseParasite"/>
        </authorList>
    </citation>
    <scope>IDENTIFICATION</scope>
</reference>
<proteinExistence type="predicted"/>
<name>A0A0M3I3K8_ASCLU</name>
<dbReference type="AlphaFoldDB" id="A0A0M3I3K8"/>
<dbReference type="Proteomes" id="UP000036681">
    <property type="component" value="Unplaced"/>
</dbReference>
<evidence type="ECO:0000313" key="2">
    <source>
        <dbReference type="WBParaSite" id="ALUE_0001124201-mRNA-1"/>
    </source>
</evidence>
<organism evidence="1 2">
    <name type="scientific">Ascaris lumbricoides</name>
    <name type="common">Giant roundworm</name>
    <dbReference type="NCBI Taxonomy" id="6252"/>
    <lineage>
        <taxon>Eukaryota</taxon>
        <taxon>Metazoa</taxon>
        <taxon>Ecdysozoa</taxon>
        <taxon>Nematoda</taxon>
        <taxon>Chromadorea</taxon>
        <taxon>Rhabditida</taxon>
        <taxon>Spirurina</taxon>
        <taxon>Ascaridomorpha</taxon>
        <taxon>Ascaridoidea</taxon>
        <taxon>Ascarididae</taxon>
        <taxon>Ascaris</taxon>
    </lineage>
</organism>
<protein>
    <submittedName>
        <fullName evidence="2">Secreted protein</fullName>
    </submittedName>
</protein>
<keyword evidence="1" id="KW-1185">Reference proteome</keyword>